<dbReference type="GO" id="GO:0008270">
    <property type="term" value="F:zinc ion binding"/>
    <property type="evidence" value="ECO:0007669"/>
    <property type="project" value="UniProtKB-KW"/>
</dbReference>
<dbReference type="EMBL" id="LNZH02000211">
    <property type="protein sequence ID" value="OCB85210.1"/>
    <property type="molecule type" value="Genomic_DNA"/>
</dbReference>
<feature type="compositionally biased region" description="Basic and acidic residues" evidence="8">
    <location>
        <begin position="472"/>
        <end position="483"/>
    </location>
</feature>
<accession>A0A9Q5HSJ8</accession>
<dbReference type="PROSITE" id="PS50102">
    <property type="entry name" value="RRM"/>
    <property type="match status" value="1"/>
</dbReference>
<feature type="region of interest" description="Disordered" evidence="8">
    <location>
        <begin position="1"/>
        <end position="64"/>
    </location>
</feature>
<dbReference type="Pfam" id="PF00076">
    <property type="entry name" value="RRM_1"/>
    <property type="match status" value="1"/>
</dbReference>
<feature type="compositionally biased region" description="Basic and acidic residues" evidence="8">
    <location>
        <begin position="287"/>
        <end position="296"/>
    </location>
</feature>
<evidence type="ECO:0000259" key="9">
    <source>
        <dbReference type="PROSITE" id="PS50102"/>
    </source>
</evidence>
<dbReference type="InterPro" id="IPR050374">
    <property type="entry name" value="RRT5_SRSF_SR"/>
</dbReference>
<feature type="region of interest" description="Disordered" evidence="8">
    <location>
        <begin position="216"/>
        <end position="492"/>
    </location>
</feature>
<keyword evidence="6" id="KW-0863">Zinc-finger</keyword>
<feature type="compositionally biased region" description="Basic and acidic residues" evidence="8">
    <location>
        <begin position="226"/>
        <end position="256"/>
    </location>
</feature>
<dbReference type="Proteomes" id="UP000757232">
    <property type="component" value="Unassembled WGS sequence"/>
</dbReference>
<gene>
    <name evidence="11" type="ORF">A7U60_g7836</name>
</gene>
<keyword evidence="3" id="KW-0677">Repeat</keyword>
<dbReference type="InterPro" id="IPR035979">
    <property type="entry name" value="RBD_domain_sf"/>
</dbReference>
<evidence type="ECO:0000313" key="12">
    <source>
        <dbReference type="Proteomes" id="UP000757232"/>
    </source>
</evidence>
<evidence type="ECO:0000256" key="7">
    <source>
        <dbReference type="PROSITE-ProRule" id="PRU00176"/>
    </source>
</evidence>
<feature type="compositionally biased region" description="Low complexity" evidence="8">
    <location>
        <begin position="340"/>
        <end position="349"/>
    </location>
</feature>
<feature type="compositionally biased region" description="Basic and acidic residues" evidence="8">
    <location>
        <begin position="266"/>
        <end position="280"/>
    </location>
</feature>
<feature type="compositionally biased region" description="Pro residues" evidence="8">
    <location>
        <begin position="297"/>
        <end position="311"/>
    </location>
</feature>
<dbReference type="Gene3D" id="4.10.60.10">
    <property type="entry name" value="Zinc finger, CCHC-type"/>
    <property type="match status" value="1"/>
</dbReference>
<reference evidence="11" key="1">
    <citation type="submission" date="2016-06" db="EMBL/GenBank/DDBJ databases">
        <title>Draft Genome sequence of the fungus Inonotus baumii.</title>
        <authorList>
            <person name="Zhu H."/>
            <person name="Lin W."/>
        </authorList>
    </citation>
    <scope>NUCLEOTIDE SEQUENCE</scope>
    <source>
        <strain evidence="11">821</strain>
    </source>
</reference>
<feature type="domain" description="RRM" evidence="9">
    <location>
        <begin position="114"/>
        <end position="184"/>
    </location>
</feature>
<feature type="compositionally biased region" description="Basic and acidic residues" evidence="8">
    <location>
        <begin position="359"/>
        <end position="369"/>
    </location>
</feature>
<comment type="subcellular location">
    <subcellularLocation>
        <location evidence="1">Nucleus</location>
    </subcellularLocation>
</comment>
<keyword evidence="5" id="KW-0539">Nucleus</keyword>
<dbReference type="PANTHER" id="PTHR23003">
    <property type="entry name" value="RNA RECOGNITION MOTIF RRM DOMAIN CONTAINING PROTEIN"/>
    <property type="match status" value="1"/>
</dbReference>
<feature type="domain" description="CCHC-type" evidence="10">
    <location>
        <begin position="198"/>
        <end position="213"/>
    </location>
</feature>
<dbReference type="SMART" id="SM00360">
    <property type="entry name" value="RRM"/>
    <property type="match status" value="1"/>
</dbReference>
<dbReference type="CDD" id="cd00590">
    <property type="entry name" value="RRM_SF"/>
    <property type="match status" value="1"/>
</dbReference>
<evidence type="ECO:0000256" key="1">
    <source>
        <dbReference type="ARBA" id="ARBA00004123"/>
    </source>
</evidence>
<dbReference type="AlphaFoldDB" id="A0A9Q5HSJ8"/>
<feature type="compositionally biased region" description="Basic and acidic residues" evidence="8">
    <location>
        <begin position="318"/>
        <end position="331"/>
    </location>
</feature>
<comment type="caution">
    <text evidence="11">The sequence shown here is derived from an EMBL/GenBank/DDBJ whole genome shotgun (WGS) entry which is preliminary data.</text>
</comment>
<name>A0A9Q5HSJ8_SANBA</name>
<evidence type="ECO:0000259" key="10">
    <source>
        <dbReference type="PROSITE" id="PS50158"/>
    </source>
</evidence>
<dbReference type="SUPFAM" id="SSF54928">
    <property type="entry name" value="RNA-binding domain, RBD"/>
    <property type="match status" value="1"/>
</dbReference>
<evidence type="ECO:0000256" key="3">
    <source>
        <dbReference type="ARBA" id="ARBA00022737"/>
    </source>
</evidence>
<keyword evidence="4 7" id="KW-0694">RNA-binding</keyword>
<dbReference type="Gene3D" id="3.30.70.330">
    <property type="match status" value="1"/>
</dbReference>
<dbReference type="InterPro" id="IPR001878">
    <property type="entry name" value="Znf_CCHC"/>
</dbReference>
<evidence type="ECO:0000256" key="8">
    <source>
        <dbReference type="SAM" id="MobiDB-lite"/>
    </source>
</evidence>
<protein>
    <submittedName>
        <fullName evidence="11">RNA-binding domain-containing protein</fullName>
    </submittedName>
</protein>
<dbReference type="PANTHER" id="PTHR23003:SF62">
    <property type="entry name" value="SERINE_ARGININE (SR)-TYPE SHUTTLING MRNA BINDING PROTEIN NPL3"/>
    <property type="match status" value="1"/>
</dbReference>
<keyword evidence="6" id="KW-0479">Metal-binding</keyword>
<proteinExistence type="predicted"/>
<organism evidence="11 12">
    <name type="scientific">Sanghuangporus baumii</name>
    <name type="common">Phellinus baumii</name>
    <dbReference type="NCBI Taxonomy" id="108892"/>
    <lineage>
        <taxon>Eukaryota</taxon>
        <taxon>Fungi</taxon>
        <taxon>Dikarya</taxon>
        <taxon>Basidiomycota</taxon>
        <taxon>Agaricomycotina</taxon>
        <taxon>Agaricomycetes</taxon>
        <taxon>Hymenochaetales</taxon>
        <taxon>Hymenochaetaceae</taxon>
        <taxon>Sanghuangporus</taxon>
    </lineage>
</organism>
<dbReference type="InterPro" id="IPR000504">
    <property type="entry name" value="RRM_dom"/>
</dbReference>
<evidence type="ECO:0000313" key="11">
    <source>
        <dbReference type="EMBL" id="OCB85210.1"/>
    </source>
</evidence>
<dbReference type="GO" id="GO:0005737">
    <property type="term" value="C:cytoplasm"/>
    <property type="evidence" value="ECO:0007669"/>
    <property type="project" value="TreeGrafter"/>
</dbReference>
<feature type="compositionally biased region" description="Basic and acidic residues" evidence="8">
    <location>
        <begin position="29"/>
        <end position="45"/>
    </location>
</feature>
<evidence type="ECO:0000256" key="5">
    <source>
        <dbReference type="ARBA" id="ARBA00023242"/>
    </source>
</evidence>
<evidence type="ECO:0000256" key="6">
    <source>
        <dbReference type="PROSITE-ProRule" id="PRU00047"/>
    </source>
</evidence>
<dbReference type="OrthoDB" id="1099063at2759"/>
<evidence type="ECO:0000256" key="4">
    <source>
        <dbReference type="ARBA" id="ARBA00022884"/>
    </source>
</evidence>
<dbReference type="GO" id="GO:0003729">
    <property type="term" value="F:mRNA binding"/>
    <property type="evidence" value="ECO:0007669"/>
    <property type="project" value="TreeGrafter"/>
</dbReference>
<keyword evidence="12" id="KW-1185">Reference proteome</keyword>
<dbReference type="GO" id="GO:0005634">
    <property type="term" value="C:nucleus"/>
    <property type="evidence" value="ECO:0007669"/>
    <property type="project" value="UniProtKB-SubCell"/>
</dbReference>
<dbReference type="Pfam" id="PF00098">
    <property type="entry name" value="zf-CCHC"/>
    <property type="match status" value="1"/>
</dbReference>
<evidence type="ECO:0000256" key="2">
    <source>
        <dbReference type="ARBA" id="ARBA00022664"/>
    </source>
</evidence>
<dbReference type="InterPro" id="IPR012677">
    <property type="entry name" value="Nucleotide-bd_a/b_plait_sf"/>
</dbReference>
<keyword evidence="6" id="KW-0862">Zinc</keyword>
<dbReference type="GO" id="GO:0006397">
    <property type="term" value="P:mRNA processing"/>
    <property type="evidence" value="ECO:0007669"/>
    <property type="project" value="UniProtKB-KW"/>
</dbReference>
<sequence length="492" mass="54193">MASPGAGLSLPPQDKWPSPDAAGAPLSDPDIREPSNGAHLDDDGRSAPPLDSAGDYRPDAPAVGHKPYREKQVKVLSSSGFSLSSYQSAICLRTMSPGGLLYFITILRLALDPNKVYIGGLPEHTTHEDLRTCFGEIGKIINTELKLGYGFVEFDTQEAAEESVAKYDGGTFMGKQIRVEMSHGGGRTAKYHGDPGACFKCGQSGHWARECPNHSIHGAGPRKPGHYADPRDYPPPRDYPYRDDYGRYPPGRDSRYSYDYPPPPSRDYRRPLTPPREYRDYPPVTRPPRDYDDYRMRPPPGPPRPYYPNDPPYSRYEAPPRDIDRNLDRRVPPPPPGDRYPPYSGTARPRTPPGPPPLRARDDYEKLPPRDYPASDYRGRPATPPMAPRYGEYPPRTGGSDASAPRYRRRSQSPPPRSGGSNYRPAPYASDHGSDAAGYPTPGAPFSASVGYTGNGYSAGPNSAPPRSGGSTRDRDFSSRSDAEPTPYSRRA</sequence>
<keyword evidence="2" id="KW-0507">mRNA processing</keyword>
<dbReference type="SMART" id="SM00343">
    <property type="entry name" value="ZnF_C2HC"/>
    <property type="match status" value="1"/>
</dbReference>
<dbReference type="PROSITE" id="PS50158">
    <property type="entry name" value="ZF_CCHC"/>
    <property type="match status" value="1"/>
</dbReference>